<organism evidence="1 2">
    <name type="scientific">Candidatus Acidiferrum panamense</name>
    <dbReference type="NCBI Taxonomy" id="2741543"/>
    <lineage>
        <taxon>Bacteria</taxon>
        <taxon>Pseudomonadati</taxon>
        <taxon>Acidobacteriota</taxon>
        <taxon>Terriglobia</taxon>
        <taxon>Candidatus Acidiferrales</taxon>
        <taxon>Candidatus Acidiferrum</taxon>
    </lineage>
</organism>
<evidence type="ECO:0000313" key="1">
    <source>
        <dbReference type="EMBL" id="MBA0084985.1"/>
    </source>
</evidence>
<gene>
    <name evidence="1" type="ORF">HRJ53_08315</name>
</gene>
<dbReference type="Proteomes" id="UP000567293">
    <property type="component" value="Unassembled WGS sequence"/>
</dbReference>
<comment type="caution">
    <text evidence="1">The sequence shown here is derived from an EMBL/GenBank/DDBJ whole genome shotgun (WGS) entry which is preliminary data.</text>
</comment>
<proteinExistence type="predicted"/>
<dbReference type="EMBL" id="JACDQQ010000803">
    <property type="protein sequence ID" value="MBA0084985.1"/>
    <property type="molecule type" value="Genomic_DNA"/>
</dbReference>
<reference evidence="1" key="1">
    <citation type="submission" date="2020-06" db="EMBL/GenBank/DDBJ databases">
        <title>Legume-microbial interactions unlock mineral nutrients during tropical forest succession.</title>
        <authorList>
            <person name="Epihov D.Z."/>
        </authorList>
    </citation>
    <scope>NUCLEOTIDE SEQUENCE [LARGE SCALE GENOMIC DNA]</scope>
    <source>
        <strain evidence="1">Pan2503</strain>
    </source>
</reference>
<sequence length="74" mass="8221">MTQPTMRPEDYGTEYLNGHAPAEPPRVAFGTAKTQNIPIEWAAWILTAMRDAELAGRKPQHFSAWLAAAGREVQ</sequence>
<dbReference type="AlphaFoldDB" id="A0A7V8NPT5"/>
<accession>A0A7V8NPT5</accession>
<protein>
    <submittedName>
        <fullName evidence="1">Uncharacterized protein</fullName>
    </submittedName>
</protein>
<keyword evidence="2" id="KW-1185">Reference proteome</keyword>
<name>A0A7V8NPT5_9BACT</name>
<evidence type="ECO:0000313" key="2">
    <source>
        <dbReference type="Proteomes" id="UP000567293"/>
    </source>
</evidence>